<organism evidence="10 11">
    <name type="scientific">Geosmithia morbida</name>
    <dbReference type="NCBI Taxonomy" id="1094350"/>
    <lineage>
        <taxon>Eukaryota</taxon>
        <taxon>Fungi</taxon>
        <taxon>Dikarya</taxon>
        <taxon>Ascomycota</taxon>
        <taxon>Pezizomycotina</taxon>
        <taxon>Sordariomycetes</taxon>
        <taxon>Hypocreomycetidae</taxon>
        <taxon>Hypocreales</taxon>
        <taxon>Bionectriaceae</taxon>
        <taxon>Geosmithia</taxon>
    </lineage>
</organism>
<dbReference type="AlphaFoldDB" id="A0A9P5D193"/>
<dbReference type="EMBL" id="JAANYQ010000018">
    <property type="protein sequence ID" value="KAF4120211.1"/>
    <property type="molecule type" value="Genomic_DNA"/>
</dbReference>
<feature type="region of interest" description="Disordered" evidence="8">
    <location>
        <begin position="404"/>
        <end position="432"/>
    </location>
</feature>
<dbReference type="RefSeq" id="XP_035318863.1">
    <property type="nucleotide sequence ID" value="XM_035465314.1"/>
</dbReference>
<proteinExistence type="inferred from homology"/>
<name>A0A9P5D193_9HYPO</name>
<evidence type="ECO:0000256" key="6">
    <source>
        <dbReference type="ARBA" id="ARBA00025513"/>
    </source>
</evidence>
<evidence type="ECO:0000256" key="3">
    <source>
        <dbReference type="ARBA" id="ARBA00023015"/>
    </source>
</evidence>
<comment type="function">
    <text evidence="6">Component of the NuA4 histone acetyltransferase complex which is involved in transcriptional activation of selected genes principally by acetylation of nucleosomal histone H4 and H2A. The NuA4 complex is also involved in DNA repair. Involved in gene silencing by neighboring heterochromatin, blockage of the silencing spreading along the chromosome, and required for cell cycle progression through G2/M.</text>
</comment>
<keyword evidence="5 7" id="KW-0539">Nucleus</keyword>
<feature type="compositionally biased region" description="Low complexity" evidence="8">
    <location>
        <begin position="575"/>
        <end position="592"/>
    </location>
</feature>
<evidence type="ECO:0000259" key="9">
    <source>
        <dbReference type="Pfam" id="PF10513"/>
    </source>
</evidence>
<dbReference type="GO" id="GO:0035267">
    <property type="term" value="C:NuA4 histone acetyltransferase complex"/>
    <property type="evidence" value="ECO:0007669"/>
    <property type="project" value="InterPro"/>
</dbReference>
<feature type="region of interest" description="Disordered" evidence="8">
    <location>
        <begin position="305"/>
        <end position="339"/>
    </location>
</feature>
<feature type="compositionally biased region" description="Low complexity" evidence="8">
    <location>
        <begin position="602"/>
        <end position="613"/>
    </location>
</feature>
<dbReference type="Proteomes" id="UP000749293">
    <property type="component" value="Unassembled WGS sequence"/>
</dbReference>
<dbReference type="GO" id="GO:0006357">
    <property type="term" value="P:regulation of transcription by RNA polymerase II"/>
    <property type="evidence" value="ECO:0007669"/>
    <property type="project" value="InterPro"/>
</dbReference>
<evidence type="ECO:0000313" key="10">
    <source>
        <dbReference type="EMBL" id="KAF4120211.1"/>
    </source>
</evidence>
<keyword evidence="11" id="KW-1185">Reference proteome</keyword>
<feature type="region of interest" description="Disordered" evidence="8">
    <location>
        <begin position="547"/>
        <end position="613"/>
    </location>
</feature>
<evidence type="ECO:0000256" key="7">
    <source>
        <dbReference type="RuleBase" id="RU361124"/>
    </source>
</evidence>
<keyword evidence="4 7" id="KW-0804">Transcription</keyword>
<evidence type="ECO:0000256" key="5">
    <source>
        <dbReference type="ARBA" id="ARBA00023242"/>
    </source>
</evidence>
<evidence type="ECO:0000313" key="11">
    <source>
        <dbReference type="Proteomes" id="UP000749293"/>
    </source>
</evidence>
<comment type="subcellular location">
    <subcellularLocation>
        <location evidence="1 7">Nucleus</location>
    </subcellularLocation>
</comment>
<accession>A0A9P5D193</accession>
<evidence type="ECO:0000256" key="1">
    <source>
        <dbReference type="ARBA" id="ARBA00004123"/>
    </source>
</evidence>
<feature type="compositionally biased region" description="Basic and acidic residues" evidence="8">
    <location>
        <begin position="409"/>
        <end position="419"/>
    </location>
</feature>
<comment type="caution">
    <text evidence="10">The sequence shown here is derived from an EMBL/GenBank/DDBJ whole genome shotgun (WGS) entry which is preliminary data.</text>
</comment>
<dbReference type="PANTHER" id="PTHR14898">
    <property type="entry name" value="ENHANCER OF POLYCOMB"/>
    <property type="match status" value="1"/>
</dbReference>
<dbReference type="InterPro" id="IPR019542">
    <property type="entry name" value="Enhancer_polycomb-like_N"/>
</dbReference>
<evidence type="ECO:0000256" key="4">
    <source>
        <dbReference type="ARBA" id="ARBA00023163"/>
    </source>
</evidence>
<protein>
    <recommendedName>
        <fullName evidence="7">Enhancer of polycomb-like protein</fullName>
    </recommendedName>
</protein>
<reference evidence="10" key="1">
    <citation type="submission" date="2020-03" db="EMBL/GenBank/DDBJ databases">
        <title>Site-based positive gene gene selection in Geosmithia morbida across the United States reveals a broad range of putative effectors and factors for local host and environmental adapation.</title>
        <authorList>
            <person name="Onufrak A."/>
            <person name="Murdoch R.W."/>
            <person name="Gazis R."/>
            <person name="Huff M."/>
            <person name="Staton M."/>
            <person name="Klingeman W."/>
            <person name="Hadziabdic D."/>
        </authorList>
    </citation>
    <scope>NUCLEOTIDE SEQUENCE</scope>
    <source>
        <strain evidence="10">1262</strain>
    </source>
</reference>
<feature type="domain" description="Enhancer of polycomb-like N-terminal" evidence="9">
    <location>
        <begin position="7"/>
        <end position="146"/>
    </location>
</feature>
<feature type="compositionally biased region" description="Pro residues" evidence="8">
    <location>
        <begin position="550"/>
        <end position="561"/>
    </location>
</feature>
<sequence length="613" mass="69468">MSSRKVRVKKLSIKTALPVLREDQINPSEYEALAPDTQIATGVEQAEEKEYHLQTILKDAGTSNDQEIPVPPPQESDINYDSLYPSHFHQPTSYIRFSQTVEECISCQYDMSTEDVEFLKGYNSKFPADSALSEDDFERIIEVYEDTATEQTPFAAVDNTVVPYDVMVPGLSHLGSPALMQHAKAIYEYWKLKRQEAGNRPIHPTLKFETHQDTDDTDPYVCFRRREVRQTRKTRARDNKIADTLKRLRKELDEGRQLVLLSAEREVVKRELLYADRAVFEERARLKLMKSKLGIKGGDEDLIHQKPQKRKAPEAPAVQRPVGPHTRMPVRPDGRTADPDLVLLSDKRSEKENEFRADIEMKVQNHRKWNQNHIDLTRDPLSPVKEDGMELKFRPAKTQYLMTPPASRTSEDMDLDHQEPVAPAPETEAEAEPMEVDKPTLPIFHFKAGGAGNPDVHQPAFRRRIGRLNRLWIDRRGLRTPPRERESNEYCDRWAYDSDSDDEEPPVYEVDPFDTRALKFRAMIPLNLYMLRRPQPHPDAAVMMQGNRVLPPPAAGGPQPQPQQHQGPPQPVPPTVAAAAAVTAAAVAGHAQPTPPQPLPPRVAAQAPAKATS</sequence>
<dbReference type="GO" id="GO:0005634">
    <property type="term" value="C:nucleus"/>
    <property type="evidence" value="ECO:0007669"/>
    <property type="project" value="UniProtKB-SubCell"/>
</dbReference>
<evidence type="ECO:0000256" key="2">
    <source>
        <dbReference type="ARBA" id="ARBA00008035"/>
    </source>
</evidence>
<dbReference type="OrthoDB" id="435275at2759"/>
<evidence type="ECO:0000256" key="8">
    <source>
        <dbReference type="SAM" id="MobiDB-lite"/>
    </source>
</evidence>
<comment type="similarity">
    <text evidence="2 7">Belongs to the enhancer of polycomb family.</text>
</comment>
<gene>
    <name evidence="10" type="ORF">GMORB2_3338</name>
</gene>
<dbReference type="Pfam" id="PF10513">
    <property type="entry name" value="EPL1"/>
    <property type="match status" value="1"/>
</dbReference>
<keyword evidence="3 7" id="KW-0805">Transcription regulation</keyword>
<dbReference type="InterPro" id="IPR024943">
    <property type="entry name" value="Enhancer_polycomb"/>
</dbReference>
<dbReference type="GeneID" id="55969566"/>